<reference evidence="2" key="1">
    <citation type="journal article" date="2010" name="Nat. Biotechnol.">
        <title>Draft genome sequence of the oilseed species Ricinus communis.</title>
        <authorList>
            <person name="Chan A.P."/>
            <person name="Crabtree J."/>
            <person name="Zhao Q."/>
            <person name="Lorenzi H."/>
            <person name="Orvis J."/>
            <person name="Puiu D."/>
            <person name="Melake-Berhan A."/>
            <person name="Jones K.M."/>
            <person name="Redman J."/>
            <person name="Chen G."/>
            <person name="Cahoon E.B."/>
            <person name="Gedil M."/>
            <person name="Stanke M."/>
            <person name="Haas B.J."/>
            <person name="Wortman J.R."/>
            <person name="Fraser-Liggett C.M."/>
            <person name="Ravel J."/>
            <person name="Rabinowicz P.D."/>
        </authorList>
    </citation>
    <scope>NUCLEOTIDE SEQUENCE [LARGE SCALE GENOMIC DNA]</scope>
    <source>
        <strain evidence="2">cv. Hale</strain>
    </source>
</reference>
<dbReference type="AlphaFoldDB" id="B9R7M8"/>
<dbReference type="Proteomes" id="UP000008311">
    <property type="component" value="Unassembled WGS sequence"/>
</dbReference>
<protein>
    <submittedName>
        <fullName evidence="1">Uncharacterized protein</fullName>
    </submittedName>
</protein>
<evidence type="ECO:0000313" key="2">
    <source>
        <dbReference type="Proteomes" id="UP000008311"/>
    </source>
</evidence>
<sequence length="68" mass="7427">MAIVCRRGNGAFVDGIALLEPTLSLVAAKALAISLCLELIGRWLMLWTKEGRDSNLLNWLDDLLSTSP</sequence>
<gene>
    <name evidence="1" type="ORF">RCOM_1593290</name>
</gene>
<keyword evidence="2" id="KW-1185">Reference proteome</keyword>
<organism evidence="1 2">
    <name type="scientific">Ricinus communis</name>
    <name type="common">Castor bean</name>
    <dbReference type="NCBI Taxonomy" id="3988"/>
    <lineage>
        <taxon>Eukaryota</taxon>
        <taxon>Viridiplantae</taxon>
        <taxon>Streptophyta</taxon>
        <taxon>Embryophyta</taxon>
        <taxon>Tracheophyta</taxon>
        <taxon>Spermatophyta</taxon>
        <taxon>Magnoliopsida</taxon>
        <taxon>eudicotyledons</taxon>
        <taxon>Gunneridae</taxon>
        <taxon>Pentapetalae</taxon>
        <taxon>rosids</taxon>
        <taxon>fabids</taxon>
        <taxon>Malpighiales</taxon>
        <taxon>Euphorbiaceae</taxon>
        <taxon>Acalyphoideae</taxon>
        <taxon>Acalypheae</taxon>
        <taxon>Ricinus</taxon>
    </lineage>
</organism>
<accession>B9R7M8</accession>
<evidence type="ECO:0000313" key="1">
    <source>
        <dbReference type="EMBL" id="EEF52508.1"/>
    </source>
</evidence>
<name>B9R7M8_RICCO</name>
<proteinExistence type="predicted"/>
<dbReference type="InParanoid" id="B9R7M8"/>
<dbReference type="EMBL" id="EQ973772">
    <property type="protein sequence ID" value="EEF52508.1"/>
    <property type="molecule type" value="Genomic_DNA"/>
</dbReference>